<evidence type="ECO:0000256" key="11">
    <source>
        <dbReference type="SAM" id="Phobius"/>
    </source>
</evidence>
<evidence type="ECO:0000256" key="10">
    <source>
        <dbReference type="SAM" id="MobiDB-lite"/>
    </source>
</evidence>
<keyword evidence="7" id="KW-0406">Ion transport</keyword>
<keyword evidence="14" id="KW-1185">Reference proteome</keyword>
<organism evidence="13 14">
    <name type="scientific">Macrostomum lignano</name>
    <dbReference type="NCBI Taxonomy" id="282301"/>
    <lineage>
        <taxon>Eukaryota</taxon>
        <taxon>Metazoa</taxon>
        <taxon>Spiralia</taxon>
        <taxon>Lophotrochozoa</taxon>
        <taxon>Platyhelminthes</taxon>
        <taxon>Rhabditophora</taxon>
        <taxon>Macrostomorpha</taxon>
        <taxon>Macrostomida</taxon>
        <taxon>Macrostomidae</taxon>
        <taxon>Macrostomum</taxon>
    </lineage>
</organism>
<feature type="region of interest" description="Disordered" evidence="10">
    <location>
        <begin position="1042"/>
        <end position="1070"/>
    </location>
</feature>
<dbReference type="InterPro" id="IPR036770">
    <property type="entry name" value="Ankyrin_rpt-contain_sf"/>
</dbReference>
<feature type="transmembrane region" description="Helical" evidence="11">
    <location>
        <begin position="349"/>
        <end position="369"/>
    </location>
</feature>
<dbReference type="PANTHER" id="PTHR10117">
    <property type="entry name" value="TRANSIENT RECEPTOR POTENTIAL CHANNEL"/>
    <property type="match status" value="1"/>
</dbReference>
<evidence type="ECO:0000256" key="3">
    <source>
        <dbReference type="ARBA" id="ARBA00022692"/>
    </source>
</evidence>
<dbReference type="Proteomes" id="UP000215902">
    <property type="component" value="Unassembled WGS sequence"/>
</dbReference>
<dbReference type="EMBL" id="NIVC01000494">
    <property type="protein sequence ID" value="PAA82097.1"/>
    <property type="molecule type" value="Genomic_DNA"/>
</dbReference>
<evidence type="ECO:0000256" key="5">
    <source>
        <dbReference type="ARBA" id="ARBA00022989"/>
    </source>
</evidence>
<gene>
    <name evidence="13" type="ORF">BOX15_Mlig006664g2</name>
</gene>
<evidence type="ECO:0000256" key="7">
    <source>
        <dbReference type="ARBA" id="ARBA00023065"/>
    </source>
</evidence>
<keyword evidence="8 11" id="KW-0472">Membrane</keyword>
<dbReference type="InterPro" id="IPR005821">
    <property type="entry name" value="Ion_trans_dom"/>
</dbReference>
<feature type="transmembrane region" description="Helical" evidence="11">
    <location>
        <begin position="446"/>
        <end position="464"/>
    </location>
</feature>
<feature type="transmembrane region" description="Helical" evidence="11">
    <location>
        <begin position="620"/>
        <end position="642"/>
    </location>
</feature>
<feature type="domain" description="Transient receptor ion channel" evidence="12">
    <location>
        <begin position="194"/>
        <end position="256"/>
    </location>
</feature>
<evidence type="ECO:0000259" key="12">
    <source>
        <dbReference type="SMART" id="SM01420"/>
    </source>
</evidence>
<evidence type="ECO:0000256" key="2">
    <source>
        <dbReference type="ARBA" id="ARBA00022448"/>
    </source>
</evidence>
<keyword evidence="2" id="KW-0813">Transport</keyword>
<dbReference type="SMART" id="SM01420">
    <property type="entry name" value="TRP_2"/>
    <property type="match status" value="1"/>
</dbReference>
<dbReference type="GO" id="GO:0015279">
    <property type="term" value="F:store-operated calcium channel activity"/>
    <property type="evidence" value="ECO:0007669"/>
    <property type="project" value="TreeGrafter"/>
</dbReference>
<name>A0A267G9J2_9PLAT</name>
<evidence type="ECO:0000256" key="4">
    <source>
        <dbReference type="ARBA" id="ARBA00022737"/>
    </source>
</evidence>
<dbReference type="STRING" id="282301.A0A267G9J2"/>
<dbReference type="InterPro" id="IPR013555">
    <property type="entry name" value="TRP_dom"/>
</dbReference>
<dbReference type="PRINTS" id="PR01097">
    <property type="entry name" value="TRNSRECEPTRP"/>
</dbReference>
<dbReference type="OrthoDB" id="2373987at2759"/>
<dbReference type="AlphaFoldDB" id="A0A267G9J2"/>
<dbReference type="PANTHER" id="PTHR10117:SF54">
    <property type="entry name" value="TRANSIENT RECEPTOR POTENTIAL-GAMMA PROTEIN"/>
    <property type="match status" value="1"/>
</dbReference>
<dbReference type="InterPro" id="IPR002153">
    <property type="entry name" value="TRPC_channel"/>
</dbReference>
<keyword evidence="4" id="KW-0677">Repeat</keyword>
<keyword evidence="3 11" id="KW-0812">Transmembrane</keyword>
<comment type="subcellular location">
    <subcellularLocation>
        <location evidence="1">Membrane</location>
        <topology evidence="1">Multi-pass membrane protein</topology>
    </subcellularLocation>
</comment>
<dbReference type="GO" id="GO:0051480">
    <property type="term" value="P:regulation of cytosolic calcium ion concentration"/>
    <property type="evidence" value="ECO:0007669"/>
    <property type="project" value="TreeGrafter"/>
</dbReference>
<protein>
    <recommendedName>
        <fullName evidence="12">Transient receptor ion channel domain-containing protein</fullName>
    </recommendedName>
</protein>
<dbReference type="Pfam" id="PF00520">
    <property type="entry name" value="Ion_trans"/>
    <property type="match status" value="1"/>
</dbReference>
<feature type="compositionally biased region" description="Polar residues" evidence="10">
    <location>
        <begin position="911"/>
        <end position="926"/>
    </location>
</feature>
<evidence type="ECO:0000256" key="1">
    <source>
        <dbReference type="ARBA" id="ARBA00004141"/>
    </source>
</evidence>
<evidence type="ECO:0000256" key="9">
    <source>
        <dbReference type="ARBA" id="ARBA00023303"/>
    </source>
</evidence>
<feature type="transmembrane region" description="Helical" evidence="11">
    <location>
        <begin position="484"/>
        <end position="503"/>
    </location>
</feature>
<keyword evidence="6" id="KW-0040">ANK repeat</keyword>
<accession>A0A267G9J2</accession>
<evidence type="ECO:0000313" key="13">
    <source>
        <dbReference type="EMBL" id="PAA82097.1"/>
    </source>
</evidence>
<keyword evidence="5 11" id="KW-1133">Transmembrane helix</keyword>
<dbReference type="Pfam" id="PF08344">
    <property type="entry name" value="TRP_2"/>
    <property type="match status" value="1"/>
</dbReference>
<feature type="transmembrane region" description="Helical" evidence="11">
    <location>
        <begin position="732"/>
        <end position="751"/>
    </location>
</feature>
<comment type="caution">
    <text evidence="13">The sequence shown here is derived from an EMBL/GenBank/DDBJ whole genome shotgun (WGS) entry which is preliminary data.</text>
</comment>
<dbReference type="SUPFAM" id="SSF48403">
    <property type="entry name" value="Ankyrin repeat"/>
    <property type="match status" value="1"/>
</dbReference>
<evidence type="ECO:0000256" key="8">
    <source>
        <dbReference type="ARBA" id="ARBA00023136"/>
    </source>
</evidence>
<reference evidence="13 14" key="1">
    <citation type="submission" date="2017-06" db="EMBL/GenBank/DDBJ databases">
        <title>A platform for efficient transgenesis in Macrostomum lignano, a flatworm model organism for stem cell research.</title>
        <authorList>
            <person name="Berezikov E."/>
        </authorList>
    </citation>
    <scope>NUCLEOTIDE SEQUENCE [LARGE SCALE GENOMIC DNA]</scope>
    <source>
        <strain evidence="13">DV1</strain>
        <tissue evidence="13">Whole organism</tissue>
    </source>
</reference>
<dbReference type="GO" id="GO:0070679">
    <property type="term" value="F:inositol 1,4,5 trisphosphate binding"/>
    <property type="evidence" value="ECO:0007669"/>
    <property type="project" value="TreeGrafter"/>
</dbReference>
<dbReference type="GO" id="GO:0034703">
    <property type="term" value="C:cation channel complex"/>
    <property type="evidence" value="ECO:0007669"/>
    <property type="project" value="TreeGrafter"/>
</dbReference>
<evidence type="ECO:0000256" key="6">
    <source>
        <dbReference type="ARBA" id="ARBA00023043"/>
    </source>
</evidence>
<dbReference type="Gene3D" id="1.25.40.20">
    <property type="entry name" value="Ankyrin repeat-containing domain"/>
    <property type="match status" value="1"/>
</dbReference>
<dbReference type="GO" id="GO:0005886">
    <property type="term" value="C:plasma membrane"/>
    <property type="evidence" value="ECO:0007669"/>
    <property type="project" value="TreeGrafter"/>
</dbReference>
<dbReference type="SMART" id="SM00248">
    <property type="entry name" value="ANK"/>
    <property type="match status" value="2"/>
</dbReference>
<keyword evidence="9" id="KW-0407">Ion channel</keyword>
<feature type="region of interest" description="Disordered" evidence="10">
    <location>
        <begin position="905"/>
        <end position="939"/>
    </location>
</feature>
<sequence>FYQTFQFSMPESSRKANLSSAKQGNCSGALFTNFEDVRLTDEERVYLQAAGIGDVGVIRQSLEEVDNSHFNVNCVDYMGRNALHLAVDSENMDCIELLCDKLSFECIEEALLHAISKGLTKIVRTIIEHPNYMAGEDKIKRMDYNNAFFRTEEKSQFSPDITPLILSAHYNNHEIIQMFLARNHTIEKPHVITCLCEDCQIKQNYDSLKRSRSRLNAYRALASPAYMALSSPDPIMTTFELRQEMMKLAEVEKEFKTEYLTLVEQCMNFACEMMDLCRGTQEVEAVISDNLETEVCGANVRDPLGRLRMAIRYQEKKFVAHANCQQYLTSIWYGSETAFLQSWTLAKKVGLSLIAAPLLPLICIVYIILPTSKVSKGLRCPAAKFATHTVSHFLFLVLLAAATFRVDDTSVTHAPVANEMARERFNNTIEERKTFLKKMLRPESTVITPVQILIILWTAGHLVSEIKQVYFQGIKEVVLNAYSMLNFFILSLYIASYTIRIIVDLKIKEANNCYNATQLAAEFLTNVTYSNVTRIKDLEVKFNQFMQMMKLNETCRRYMYFLEASRFNWVAHDPEIVSDVLFAVANVLSFARTIFLMPAFEVLGPLQISFSRMLTDIARFLVLFALVLLAFMVGMHNLYWYYGLQRIARIVEVGNQTFTVEEPATEPFEGLVHTLFTLFWAMFNNFQLASLPIKHPYDASNPNDAQYQYKDGMIKTNSSTEVVETVGMTLMAFYHVIIIIVLINMLIAMMSHSFEDIQSECDVEWKFARTKLWLNYIDNGSTLPVPCNLLPTPQSVSRGYKFMRRFFSHKSVFASSENSRSTAFIKTRRDAVCKSMDIIAQDTSYADIMQRLVRRYLFKMERENDIEDVQKNPKDAISFRPEEMIGASPDAYGQQDDSKTVHFADADEDSSSFQRRSGNRQSTTTRGRGPSISDARSPPLQFLAIPQLDGIQRTQKILDMRLQNLQAQSDQLNLAAGNVRIKEEIQHLRELIGENQKALLSLVRAVQQIQETTHMLNNNMQQWVTQQSAALSLKTALVDESTNVEGDQEAAGPSRSTKKKDKSKVKDSKV</sequence>
<feature type="non-terminal residue" evidence="13">
    <location>
        <position position="1"/>
    </location>
</feature>
<proteinExistence type="predicted"/>
<evidence type="ECO:0000313" key="14">
    <source>
        <dbReference type="Proteomes" id="UP000215902"/>
    </source>
</evidence>
<dbReference type="InterPro" id="IPR002110">
    <property type="entry name" value="Ankyrin_rpt"/>
</dbReference>